<dbReference type="InterPro" id="IPR001362">
    <property type="entry name" value="Glyco_hydro_32"/>
</dbReference>
<dbReference type="Proteomes" id="UP001055048">
    <property type="component" value="Unassembled WGS sequence"/>
</dbReference>
<keyword evidence="3" id="KW-0378">Hydrolase</keyword>
<accession>A0A1Y3V119</accession>
<evidence type="ECO:0000256" key="4">
    <source>
        <dbReference type="ARBA" id="ARBA00023295"/>
    </source>
</evidence>
<keyword evidence="4" id="KW-0326">Glycosidase</keyword>
<feature type="chain" id="PRO_5010992901" description="beta-fructofuranosidase" evidence="5">
    <location>
        <begin position="22"/>
        <end position="493"/>
    </location>
</feature>
<dbReference type="EMBL" id="BQNL01000001">
    <property type="protein sequence ID" value="GKH12562.1"/>
    <property type="molecule type" value="Genomic_DNA"/>
</dbReference>
<gene>
    <name evidence="8" type="ORF">B5G17_15980</name>
    <name evidence="7" type="ORF">CE91St12_07720</name>
</gene>
<organism evidence="8 9">
    <name type="scientific">Bacteroides uniformis</name>
    <dbReference type="NCBI Taxonomy" id="820"/>
    <lineage>
        <taxon>Bacteria</taxon>
        <taxon>Pseudomonadati</taxon>
        <taxon>Bacteroidota</taxon>
        <taxon>Bacteroidia</taxon>
        <taxon>Bacteroidales</taxon>
        <taxon>Bacteroidaceae</taxon>
        <taxon>Bacteroides</taxon>
    </lineage>
</organism>
<feature type="domain" description="Glycosyl hydrolase family 32 N-terminal" evidence="6">
    <location>
        <begin position="56"/>
        <end position="267"/>
    </location>
</feature>
<dbReference type="CDD" id="cd08995">
    <property type="entry name" value="GH32_EcAec43-like"/>
    <property type="match status" value="1"/>
</dbReference>
<name>A0A1Y3V119_BACUN</name>
<evidence type="ECO:0000313" key="8">
    <source>
        <dbReference type="EMBL" id="OUN52897.1"/>
    </source>
</evidence>
<dbReference type="AlphaFoldDB" id="A0A1Y3V119"/>
<dbReference type="GO" id="GO:0004564">
    <property type="term" value="F:beta-fructofuranosidase activity"/>
    <property type="evidence" value="ECO:0007669"/>
    <property type="project" value="UniProtKB-EC"/>
</dbReference>
<comment type="similarity">
    <text evidence="1">Belongs to the glycosyl hydrolase 32 family.</text>
</comment>
<dbReference type="PANTHER" id="PTHR43101:SF1">
    <property type="entry name" value="BETA-FRUCTOSIDASE"/>
    <property type="match status" value="1"/>
</dbReference>
<dbReference type="SMART" id="SM00640">
    <property type="entry name" value="Glyco_32"/>
    <property type="match status" value="1"/>
</dbReference>
<keyword evidence="5" id="KW-0732">Signal</keyword>
<reference evidence="8" key="2">
    <citation type="journal article" date="2018" name="BMC Genomics">
        <title>Whole genome sequencing and function prediction of 133 gut anaerobes isolated from chicken caecum in pure cultures.</title>
        <authorList>
            <person name="Medvecky M."/>
            <person name="Cejkova D."/>
            <person name="Polansky O."/>
            <person name="Karasova D."/>
            <person name="Kubasova T."/>
            <person name="Cizek A."/>
            <person name="Rychlik I."/>
        </authorList>
    </citation>
    <scope>NUCLEOTIDE SEQUENCE</scope>
    <source>
        <strain evidence="8">An67</strain>
    </source>
</reference>
<protein>
    <recommendedName>
        <fullName evidence="2">beta-fructofuranosidase</fullName>
        <ecNumber evidence="2">3.2.1.26</ecNumber>
    </recommendedName>
</protein>
<evidence type="ECO:0000256" key="5">
    <source>
        <dbReference type="SAM" id="SignalP"/>
    </source>
</evidence>
<reference evidence="9" key="1">
    <citation type="submission" date="2017-04" db="EMBL/GenBank/DDBJ databases">
        <title>Function of individual gut microbiota members based on whole genome sequencing of pure cultures obtained from chicken caecum.</title>
        <authorList>
            <person name="Medvecky M."/>
            <person name="Cejkova D."/>
            <person name="Polansky O."/>
            <person name="Karasova D."/>
            <person name="Kubasova T."/>
            <person name="Cizek A."/>
            <person name="Rychlik I."/>
        </authorList>
    </citation>
    <scope>NUCLEOTIDE SEQUENCE [LARGE SCALE GENOMIC DNA]</scope>
    <source>
        <strain evidence="9">An67</strain>
    </source>
</reference>
<dbReference type="InterPro" id="IPR023296">
    <property type="entry name" value="Glyco_hydro_beta-prop_sf"/>
</dbReference>
<dbReference type="EMBL" id="NFHS01000009">
    <property type="protein sequence ID" value="OUN52897.1"/>
    <property type="molecule type" value="Genomic_DNA"/>
</dbReference>
<evidence type="ECO:0000256" key="1">
    <source>
        <dbReference type="ARBA" id="ARBA00009902"/>
    </source>
</evidence>
<dbReference type="EC" id="3.2.1.26" evidence="2"/>
<evidence type="ECO:0000259" key="6">
    <source>
        <dbReference type="Pfam" id="PF00251"/>
    </source>
</evidence>
<dbReference type="InterPro" id="IPR013148">
    <property type="entry name" value="Glyco_hydro_32_N"/>
</dbReference>
<proteinExistence type="inferred from homology"/>
<feature type="signal peptide" evidence="5">
    <location>
        <begin position="1"/>
        <end position="21"/>
    </location>
</feature>
<dbReference type="Gene3D" id="2.115.10.20">
    <property type="entry name" value="Glycosyl hydrolase domain, family 43"/>
    <property type="match status" value="1"/>
</dbReference>
<evidence type="ECO:0000256" key="2">
    <source>
        <dbReference type="ARBA" id="ARBA00012758"/>
    </source>
</evidence>
<dbReference type="RefSeq" id="WP_044467358.1">
    <property type="nucleotide sequence ID" value="NZ_BQNL01000001.1"/>
</dbReference>
<dbReference type="GO" id="GO:0005975">
    <property type="term" value="P:carbohydrate metabolic process"/>
    <property type="evidence" value="ECO:0007669"/>
    <property type="project" value="InterPro"/>
</dbReference>
<evidence type="ECO:0000313" key="7">
    <source>
        <dbReference type="EMBL" id="GKH12562.1"/>
    </source>
</evidence>
<dbReference type="Proteomes" id="UP000196329">
    <property type="component" value="Unassembled WGS sequence"/>
</dbReference>
<reference evidence="7" key="3">
    <citation type="submission" date="2022-01" db="EMBL/GenBank/DDBJ databases">
        <title>Novel bile acid biosynthetic pathways are enriched in the microbiome of centenarians.</title>
        <authorList>
            <person name="Sato Y."/>
            <person name="Atarashi K."/>
            <person name="Plichta R.D."/>
            <person name="Arai Y."/>
            <person name="Sasajima S."/>
            <person name="Kearney M.S."/>
            <person name="Suda W."/>
            <person name="Takeshita K."/>
            <person name="Sasaki T."/>
            <person name="Okamoto S."/>
            <person name="Skelly N.A."/>
            <person name="Okamura Y."/>
            <person name="Vlamakis H."/>
            <person name="Li Y."/>
            <person name="Tanoue T."/>
            <person name="Takei H."/>
            <person name="Nittono H."/>
            <person name="Narushima S."/>
            <person name="Irie J."/>
            <person name="Itoh H."/>
            <person name="Moriya K."/>
            <person name="Sugiura Y."/>
            <person name="Suematsu M."/>
            <person name="Moritoki N."/>
            <person name="Shibata S."/>
            <person name="Littman R.D."/>
            <person name="Fischbach A.M."/>
            <person name="Uwamino Y."/>
            <person name="Inoue T."/>
            <person name="Honda A."/>
            <person name="Hattori M."/>
            <person name="Murai T."/>
            <person name="Xavier J.R."/>
            <person name="Hirose N."/>
            <person name="Honda K."/>
        </authorList>
    </citation>
    <scope>NUCLEOTIDE SEQUENCE</scope>
    <source>
        <strain evidence="7">CE91-St12</strain>
    </source>
</reference>
<dbReference type="PANTHER" id="PTHR43101">
    <property type="entry name" value="BETA-FRUCTOSIDASE"/>
    <property type="match status" value="1"/>
</dbReference>
<sequence>MKNRSMITAMMLLTAVSSCLAQFSVKYSPEVQPKGNIQYFTPVGGNQFVGDCIPFFREGTFYLYWLLDEGHHSALNGLGGHQWCVSTSTDLKNWIHHPIAIGIDEEWEKSICTGSVAYDGKKHYAFYATRLILDDNSVNEQLSYAVSKDGLKYTKQKPNPFYTSAPGYSKRHFRDPKVVIDNDGVFHLFVSTEADNYVIGEGRGCLVHLTSKDLKSWKVEEPLLTGQRDVPECPDYFKWNDWYYLVYGQAGDTYYVKSKKPYGPWEYPESQALLEQWVNVAKTAPFTGNRRIVAGWIPSKQDNKDYGWERFGGSIVLREAIQLPNGDLATKFVPETSFSTVAASNVELRSGQNAEIIEKGFVAMKAQGAIGGAYIKDLPYSCRVTFEADPQSICEEFGLFIRANEKANDGYKLSFNPNKRTVRLGDDAFIEAVSGLDKHIKVELILKDDIIDVCINNQRCMVNRLPERKGNYLWFYTKQGNMNFKNIQVYSFK</sequence>
<dbReference type="PROSITE" id="PS51257">
    <property type="entry name" value="PROKAR_LIPOPROTEIN"/>
    <property type="match status" value="1"/>
</dbReference>
<dbReference type="Pfam" id="PF00251">
    <property type="entry name" value="Glyco_hydro_32N"/>
    <property type="match status" value="1"/>
</dbReference>
<dbReference type="InterPro" id="IPR051214">
    <property type="entry name" value="GH32_Enzymes"/>
</dbReference>
<dbReference type="SUPFAM" id="SSF75005">
    <property type="entry name" value="Arabinanase/levansucrase/invertase"/>
    <property type="match status" value="1"/>
</dbReference>
<evidence type="ECO:0000256" key="3">
    <source>
        <dbReference type="ARBA" id="ARBA00022801"/>
    </source>
</evidence>
<comment type="caution">
    <text evidence="8">The sequence shown here is derived from an EMBL/GenBank/DDBJ whole genome shotgun (WGS) entry which is preliminary data.</text>
</comment>
<evidence type="ECO:0000313" key="9">
    <source>
        <dbReference type="Proteomes" id="UP000196329"/>
    </source>
</evidence>